<keyword evidence="6 11" id="KW-0411">Iron-sulfur</keyword>
<comment type="cofactor">
    <cofactor evidence="11">
        <name>[4Fe-4S] cluster</name>
        <dbReference type="ChEBI" id="CHEBI:49883"/>
    </cofactor>
    <text evidence="11">Binds 1 [4Fe-4S] cluster per subunit. Following nitrosylation of the [4Fe-4S] cluster binds 1 [4Fe-8(NO)] cluster per subunit.</text>
</comment>
<sequence>MPKRRRAIPGGRGNTSRPPKAWTRWHEDAACADLPSQLFYGHETENSADRAAREAAATAVCEQCPVRCQCEAHAVTMPEPYGVWGGTTEASRRNHRHRVVAPAYGKTTRAS</sequence>
<dbReference type="EMBL" id="JACBZH010000001">
    <property type="protein sequence ID" value="NYH93258.1"/>
    <property type="molecule type" value="Genomic_DNA"/>
</dbReference>
<dbReference type="GO" id="GO:0046872">
    <property type="term" value="F:metal ion binding"/>
    <property type="evidence" value="ECO:0007669"/>
    <property type="project" value="UniProtKB-KW"/>
</dbReference>
<comment type="caution">
    <text evidence="14">The sequence shown here is derived from an EMBL/GenBank/DDBJ whole genome shotgun (WGS) entry which is preliminary data.</text>
</comment>
<feature type="binding site" evidence="11">
    <location>
        <position position="64"/>
    </location>
    <ligand>
        <name>[4Fe-4S] cluster</name>
        <dbReference type="ChEBI" id="CHEBI:49883"/>
    </ligand>
</feature>
<evidence type="ECO:0000256" key="10">
    <source>
        <dbReference type="ARBA" id="ARBA00023163"/>
    </source>
</evidence>
<feature type="binding site" evidence="11">
    <location>
        <position position="31"/>
    </location>
    <ligand>
        <name>[4Fe-4S] cluster</name>
        <dbReference type="ChEBI" id="CHEBI:49883"/>
    </ligand>
</feature>
<keyword evidence="15" id="KW-1185">Reference proteome</keyword>
<keyword evidence="10 11" id="KW-0804">Transcription</keyword>
<evidence type="ECO:0000256" key="11">
    <source>
        <dbReference type="HAMAP-Rule" id="MF_01479"/>
    </source>
</evidence>
<feature type="domain" description="4Fe-4S Wbl-type" evidence="13">
    <location>
        <begin position="30"/>
        <end position="94"/>
    </location>
</feature>
<evidence type="ECO:0000256" key="2">
    <source>
        <dbReference type="ARBA" id="ARBA00006597"/>
    </source>
</evidence>
<dbReference type="AlphaFoldDB" id="A0A852ZMZ1"/>
<dbReference type="GO" id="GO:0051539">
    <property type="term" value="F:4 iron, 4 sulfur cluster binding"/>
    <property type="evidence" value="ECO:0007669"/>
    <property type="project" value="UniProtKB-UniRule"/>
</dbReference>
<keyword evidence="7 11" id="KW-0805">Transcription regulation</keyword>
<organism evidence="14 15">
    <name type="scientific">Actinopolymorpha rutila</name>
    <dbReference type="NCBI Taxonomy" id="446787"/>
    <lineage>
        <taxon>Bacteria</taxon>
        <taxon>Bacillati</taxon>
        <taxon>Actinomycetota</taxon>
        <taxon>Actinomycetes</taxon>
        <taxon>Propionibacteriales</taxon>
        <taxon>Actinopolymorphaceae</taxon>
        <taxon>Actinopolymorpha</taxon>
    </lineage>
</organism>
<dbReference type="GO" id="GO:0047134">
    <property type="term" value="F:protein-disulfide reductase [NAD(P)H] activity"/>
    <property type="evidence" value="ECO:0007669"/>
    <property type="project" value="TreeGrafter"/>
</dbReference>
<dbReference type="GO" id="GO:0005737">
    <property type="term" value="C:cytoplasm"/>
    <property type="evidence" value="ECO:0007669"/>
    <property type="project" value="UniProtKB-SubCell"/>
</dbReference>
<evidence type="ECO:0000256" key="9">
    <source>
        <dbReference type="ARBA" id="ARBA00023157"/>
    </source>
</evidence>
<name>A0A852ZMZ1_9ACTN</name>
<dbReference type="Pfam" id="PF02467">
    <property type="entry name" value="Whib"/>
    <property type="match status" value="1"/>
</dbReference>
<comment type="PTM">
    <text evidence="11">Upon Fe-S cluster removal intramolecular disulfide bonds are formed.</text>
</comment>
<dbReference type="GO" id="GO:0045454">
    <property type="term" value="P:cell redox homeostasis"/>
    <property type="evidence" value="ECO:0007669"/>
    <property type="project" value="TreeGrafter"/>
</dbReference>
<keyword evidence="4 11" id="KW-0479">Metal-binding</keyword>
<reference evidence="14 15" key="1">
    <citation type="submission" date="2020-07" db="EMBL/GenBank/DDBJ databases">
        <title>Sequencing the genomes of 1000 actinobacteria strains.</title>
        <authorList>
            <person name="Klenk H.-P."/>
        </authorList>
    </citation>
    <scope>NUCLEOTIDE SEQUENCE [LARGE SCALE GENOMIC DNA]</scope>
    <source>
        <strain evidence="14 15">DSM 18448</strain>
    </source>
</reference>
<evidence type="ECO:0000256" key="4">
    <source>
        <dbReference type="ARBA" id="ARBA00022723"/>
    </source>
</evidence>
<comment type="similarity">
    <text evidence="2 11">Belongs to the WhiB family.</text>
</comment>
<evidence type="ECO:0000256" key="3">
    <source>
        <dbReference type="ARBA" id="ARBA00022485"/>
    </source>
</evidence>
<keyword evidence="11" id="KW-0963">Cytoplasm</keyword>
<proteinExistence type="inferred from homology"/>
<dbReference type="RefSeq" id="WP_179790809.1">
    <property type="nucleotide sequence ID" value="NZ_BAAARR010000045.1"/>
</dbReference>
<dbReference type="PROSITE" id="PS51674">
    <property type="entry name" value="4FE4S_WBL"/>
    <property type="match status" value="1"/>
</dbReference>
<dbReference type="GO" id="GO:0035731">
    <property type="term" value="F:dinitrosyl-iron complex binding"/>
    <property type="evidence" value="ECO:0007669"/>
    <property type="project" value="UniProtKB-UniRule"/>
</dbReference>
<evidence type="ECO:0000313" key="14">
    <source>
        <dbReference type="EMBL" id="NYH93258.1"/>
    </source>
</evidence>
<evidence type="ECO:0000256" key="8">
    <source>
        <dbReference type="ARBA" id="ARBA00023125"/>
    </source>
</evidence>
<feature type="region of interest" description="Disordered" evidence="12">
    <location>
        <begin position="81"/>
        <end position="111"/>
    </location>
</feature>
<accession>A0A852ZMZ1</accession>
<evidence type="ECO:0000256" key="7">
    <source>
        <dbReference type="ARBA" id="ARBA00023015"/>
    </source>
</evidence>
<evidence type="ECO:0000256" key="1">
    <source>
        <dbReference type="ARBA" id="ARBA00004496"/>
    </source>
</evidence>
<comment type="PTM">
    <text evidence="11">The Fe-S cluster can be nitrosylated by nitric oxide (NO).</text>
</comment>
<dbReference type="HAMAP" id="MF_01479">
    <property type="entry name" value="WhiB"/>
    <property type="match status" value="1"/>
</dbReference>
<protein>
    <recommendedName>
        <fullName evidence="11">Transcriptional regulator WhiB</fullName>
    </recommendedName>
</protein>
<keyword evidence="9 11" id="KW-1015">Disulfide bond</keyword>
<evidence type="ECO:0000313" key="15">
    <source>
        <dbReference type="Proteomes" id="UP000579605"/>
    </source>
</evidence>
<keyword evidence="5 11" id="KW-0408">Iron</keyword>
<evidence type="ECO:0000256" key="12">
    <source>
        <dbReference type="SAM" id="MobiDB-lite"/>
    </source>
</evidence>
<dbReference type="GO" id="GO:0003677">
    <property type="term" value="F:DNA binding"/>
    <property type="evidence" value="ECO:0007669"/>
    <property type="project" value="UniProtKB-UniRule"/>
</dbReference>
<keyword evidence="3 11" id="KW-0004">4Fe-4S</keyword>
<keyword evidence="8 11" id="KW-0238">DNA-binding</keyword>
<dbReference type="GO" id="GO:0045892">
    <property type="term" value="P:negative regulation of DNA-templated transcription"/>
    <property type="evidence" value="ECO:0007669"/>
    <property type="project" value="TreeGrafter"/>
</dbReference>
<comment type="subcellular location">
    <subcellularLocation>
        <location evidence="1 11">Cytoplasm</location>
    </subcellularLocation>
</comment>
<feature type="binding site" evidence="11">
    <location>
        <position position="61"/>
    </location>
    <ligand>
        <name>[4Fe-4S] cluster</name>
        <dbReference type="ChEBI" id="CHEBI:49883"/>
    </ligand>
</feature>
<dbReference type="InterPro" id="IPR034768">
    <property type="entry name" value="4FE4S_WBL"/>
</dbReference>
<evidence type="ECO:0000259" key="13">
    <source>
        <dbReference type="PROSITE" id="PS51674"/>
    </source>
</evidence>
<comment type="function">
    <text evidence="11">Acts as a transcriptional regulator. Probably redox-responsive. The apo- but not holo-form probably binds DNA.</text>
</comment>
<dbReference type="InterPro" id="IPR003482">
    <property type="entry name" value="Whib"/>
</dbReference>
<dbReference type="Proteomes" id="UP000579605">
    <property type="component" value="Unassembled WGS sequence"/>
</dbReference>
<evidence type="ECO:0000256" key="5">
    <source>
        <dbReference type="ARBA" id="ARBA00023004"/>
    </source>
</evidence>
<gene>
    <name evidence="11" type="primary">whiB</name>
    <name evidence="14" type="ORF">F4554_005896</name>
</gene>
<feature type="binding site" evidence="11">
    <location>
        <position position="70"/>
    </location>
    <ligand>
        <name>[4Fe-4S] cluster</name>
        <dbReference type="ChEBI" id="CHEBI:49883"/>
    </ligand>
</feature>
<dbReference type="PANTHER" id="PTHR38839">
    <property type="entry name" value="TRANSCRIPTIONAL REGULATOR WHID-RELATED"/>
    <property type="match status" value="1"/>
</dbReference>
<feature type="region of interest" description="Disordered" evidence="12">
    <location>
        <begin position="1"/>
        <end position="22"/>
    </location>
</feature>
<evidence type="ECO:0000256" key="6">
    <source>
        <dbReference type="ARBA" id="ARBA00023014"/>
    </source>
</evidence>